<dbReference type="EMBL" id="CANTFK010000186">
    <property type="protein sequence ID" value="CAI5708610.1"/>
    <property type="molecule type" value="Genomic_DNA"/>
</dbReference>
<accession>A0AAV0SXP2</accession>
<evidence type="ECO:0000313" key="2">
    <source>
        <dbReference type="Proteomes" id="UP001159659"/>
    </source>
</evidence>
<organism evidence="1 2">
    <name type="scientific">Peronospora farinosa</name>
    <dbReference type="NCBI Taxonomy" id="134698"/>
    <lineage>
        <taxon>Eukaryota</taxon>
        <taxon>Sar</taxon>
        <taxon>Stramenopiles</taxon>
        <taxon>Oomycota</taxon>
        <taxon>Peronosporomycetes</taxon>
        <taxon>Peronosporales</taxon>
        <taxon>Peronosporaceae</taxon>
        <taxon>Peronospora</taxon>
    </lineage>
</organism>
<dbReference type="Proteomes" id="UP001159659">
    <property type="component" value="Unassembled WGS sequence"/>
</dbReference>
<sequence length="103" mass="11470">MPEFGMSESSYYDAPDLFLEHATFPHLTGAVKMETSSYSGEGKDRLSLNRWFREVDIAIASRLLEAPQAKVNILLPRLTGKAKEWALGKLVVNEQAFPTLGTI</sequence>
<proteinExistence type="predicted"/>
<evidence type="ECO:0000313" key="1">
    <source>
        <dbReference type="EMBL" id="CAI5708610.1"/>
    </source>
</evidence>
<reference evidence="1" key="1">
    <citation type="submission" date="2022-12" db="EMBL/GenBank/DDBJ databases">
        <authorList>
            <person name="Webb A."/>
        </authorList>
    </citation>
    <scope>NUCLEOTIDE SEQUENCE</scope>
    <source>
        <strain evidence="1">Pf2</strain>
    </source>
</reference>
<comment type="caution">
    <text evidence="1">The sequence shown here is derived from an EMBL/GenBank/DDBJ whole genome shotgun (WGS) entry which is preliminary data.</text>
</comment>
<protein>
    <submittedName>
        <fullName evidence="1">Uncharacterized protein</fullName>
    </submittedName>
</protein>
<dbReference type="AlphaFoldDB" id="A0AAV0SXP2"/>
<gene>
    <name evidence="1" type="ORF">PFR002_LOCUS1871</name>
</gene>
<name>A0AAV0SXP2_9STRA</name>